<evidence type="ECO:0000259" key="5">
    <source>
        <dbReference type="PROSITE" id="PS50977"/>
    </source>
</evidence>
<keyword evidence="7" id="KW-1185">Reference proteome</keyword>
<dbReference type="InterPro" id="IPR050109">
    <property type="entry name" value="HTH-type_TetR-like_transc_reg"/>
</dbReference>
<dbReference type="PROSITE" id="PS50977">
    <property type="entry name" value="HTH_TETR_2"/>
    <property type="match status" value="1"/>
</dbReference>
<dbReference type="Pfam" id="PF00440">
    <property type="entry name" value="TetR_N"/>
    <property type="match status" value="1"/>
</dbReference>
<evidence type="ECO:0000256" key="3">
    <source>
        <dbReference type="ARBA" id="ARBA00023163"/>
    </source>
</evidence>
<dbReference type="Gene3D" id="1.10.357.10">
    <property type="entry name" value="Tetracycline Repressor, domain 2"/>
    <property type="match status" value="1"/>
</dbReference>
<comment type="caution">
    <text evidence="6">The sequence shown here is derived from an EMBL/GenBank/DDBJ whole genome shotgun (WGS) entry which is preliminary data.</text>
</comment>
<dbReference type="InterPro" id="IPR036271">
    <property type="entry name" value="Tet_transcr_reg_TetR-rel_C_sf"/>
</dbReference>
<protein>
    <submittedName>
        <fullName evidence="6">TetR/AcrR family transcriptional regulator</fullName>
    </submittedName>
</protein>
<keyword evidence="1" id="KW-0805">Transcription regulation</keyword>
<dbReference type="InterPro" id="IPR009057">
    <property type="entry name" value="Homeodomain-like_sf"/>
</dbReference>
<reference evidence="6 7" key="1">
    <citation type="journal article" date="2012" name="Plant Soil">
        <title>Screening of plant growth-promoting traits in arsenic-resistant bacteria isolated from the rhizosphere of soybean plants from Argentinean agricultural soil.</title>
        <authorList>
            <person name="Wevar Oller A.L."/>
            <person name="Talano M.A."/>
            <person name="Agostini E."/>
        </authorList>
    </citation>
    <scope>NUCLEOTIDE SEQUENCE [LARGE SCALE GENOMIC DNA]</scope>
    <source>
        <strain evidence="6 7">AW4</strain>
    </source>
</reference>
<name>A0ABW8P012_9PSED</name>
<dbReference type="PANTHER" id="PTHR30055">
    <property type="entry name" value="HTH-TYPE TRANSCRIPTIONAL REGULATOR RUTR"/>
    <property type="match status" value="1"/>
</dbReference>
<evidence type="ECO:0000256" key="2">
    <source>
        <dbReference type="ARBA" id="ARBA00023125"/>
    </source>
</evidence>
<dbReference type="Proteomes" id="UP001621534">
    <property type="component" value="Unassembled WGS sequence"/>
</dbReference>
<evidence type="ECO:0000256" key="1">
    <source>
        <dbReference type="ARBA" id="ARBA00023015"/>
    </source>
</evidence>
<feature type="DNA-binding region" description="H-T-H motif" evidence="4">
    <location>
        <begin position="38"/>
        <end position="57"/>
    </location>
</feature>
<proteinExistence type="predicted"/>
<keyword evidence="3" id="KW-0804">Transcription</keyword>
<gene>
    <name evidence="6" type="ORF">KW869_18710</name>
</gene>
<dbReference type="PANTHER" id="PTHR30055:SF234">
    <property type="entry name" value="HTH-TYPE TRANSCRIPTIONAL REGULATOR BETI"/>
    <property type="match status" value="1"/>
</dbReference>
<dbReference type="InterPro" id="IPR001647">
    <property type="entry name" value="HTH_TetR"/>
</dbReference>
<dbReference type="PRINTS" id="PR00455">
    <property type="entry name" value="HTHTETR"/>
</dbReference>
<dbReference type="SUPFAM" id="SSF48498">
    <property type="entry name" value="Tetracyclin repressor-like, C-terminal domain"/>
    <property type="match status" value="1"/>
</dbReference>
<feature type="domain" description="HTH tetR-type" evidence="5">
    <location>
        <begin position="15"/>
        <end position="75"/>
    </location>
</feature>
<dbReference type="InterPro" id="IPR041490">
    <property type="entry name" value="KstR2_TetR_C"/>
</dbReference>
<organism evidence="6 7">
    <name type="scientific">Pseudomonas urmiensis</name>
    <dbReference type="NCBI Taxonomy" id="2745493"/>
    <lineage>
        <taxon>Bacteria</taxon>
        <taxon>Pseudomonadati</taxon>
        <taxon>Pseudomonadota</taxon>
        <taxon>Gammaproteobacteria</taxon>
        <taxon>Pseudomonadales</taxon>
        <taxon>Pseudomonadaceae</taxon>
        <taxon>Pseudomonas</taxon>
    </lineage>
</organism>
<accession>A0ABW8P012</accession>
<keyword evidence="2 4" id="KW-0238">DNA-binding</keyword>
<sequence length="195" mass="21898">MPARSCTAQAADARGGCPPSILEAAAELMAEIGFGAMSMRQLASRVGMLPGSLYHHVTGKQDLLLLVLMDVLDRRLAAWRVRRNKRELRTYLEYVLARQCSHPLEEVLLRHEARHLLDDQRRWLEQRLERLKAPLLAIIEQGQRSGRFRVMDRRTAVAGILAVVNAAADLRSSGLDEASLQAWALRVCLRILTSP</sequence>
<dbReference type="Pfam" id="PF17932">
    <property type="entry name" value="TetR_C_24"/>
    <property type="match status" value="1"/>
</dbReference>
<dbReference type="EMBL" id="JAHWXS010000021">
    <property type="protein sequence ID" value="MFK5735572.1"/>
    <property type="molecule type" value="Genomic_DNA"/>
</dbReference>
<evidence type="ECO:0000313" key="6">
    <source>
        <dbReference type="EMBL" id="MFK5735572.1"/>
    </source>
</evidence>
<evidence type="ECO:0000256" key="4">
    <source>
        <dbReference type="PROSITE-ProRule" id="PRU00335"/>
    </source>
</evidence>
<dbReference type="RefSeq" id="WP_405129913.1">
    <property type="nucleotide sequence ID" value="NZ_JAHWXS010000021.1"/>
</dbReference>
<dbReference type="SUPFAM" id="SSF46689">
    <property type="entry name" value="Homeodomain-like"/>
    <property type="match status" value="1"/>
</dbReference>
<evidence type="ECO:0000313" key="7">
    <source>
        <dbReference type="Proteomes" id="UP001621534"/>
    </source>
</evidence>